<gene>
    <name evidence="2" type="ORF">ERS852380_00207</name>
    <name evidence="1" type="ORF">ERS852429_01358</name>
</gene>
<proteinExistence type="predicted"/>
<dbReference type="Proteomes" id="UP000095455">
    <property type="component" value="Unassembled WGS sequence"/>
</dbReference>
<sequence>MEIFPCSNYYLRKIKASSCREDSLEVKRSRFNCFVPGFFYLDNKSKQKSEKI</sequence>
<dbReference type="EMBL" id="CYXP01000002">
    <property type="protein sequence ID" value="CUM96966.1"/>
    <property type="molecule type" value="Genomic_DNA"/>
</dbReference>
<dbReference type="AlphaFoldDB" id="A0A174LZ36"/>
<accession>A0A174LZ36</accession>
<dbReference type="Proteomes" id="UP000095591">
    <property type="component" value="Unassembled WGS sequence"/>
</dbReference>
<evidence type="ECO:0000313" key="4">
    <source>
        <dbReference type="Proteomes" id="UP000095591"/>
    </source>
</evidence>
<dbReference type="EMBL" id="CYYK01000001">
    <property type="protein sequence ID" value="CUN38350.1"/>
    <property type="molecule type" value="Genomic_DNA"/>
</dbReference>
<name>A0A174LZ36_PARDI</name>
<evidence type="ECO:0000313" key="1">
    <source>
        <dbReference type="EMBL" id="CUM96966.1"/>
    </source>
</evidence>
<evidence type="ECO:0000313" key="2">
    <source>
        <dbReference type="EMBL" id="CUN38350.1"/>
    </source>
</evidence>
<evidence type="ECO:0000313" key="3">
    <source>
        <dbReference type="Proteomes" id="UP000095455"/>
    </source>
</evidence>
<organism evidence="1 4">
    <name type="scientific">Parabacteroides distasonis</name>
    <dbReference type="NCBI Taxonomy" id="823"/>
    <lineage>
        <taxon>Bacteria</taxon>
        <taxon>Pseudomonadati</taxon>
        <taxon>Bacteroidota</taxon>
        <taxon>Bacteroidia</taxon>
        <taxon>Bacteroidales</taxon>
        <taxon>Tannerellaceae</taxon>
        <taxon>Parabacteroides</taxon>
    </lineage>
</organism>
<reference evidence="3 4" key="1">
    <citation type="submission" date="2015-09" db="EMBL/GenBank/DDBJ databases">
        <authorList>
            <consortium name="Pathogen Informatics"/>
        </authorList>
    </citation>
    <scope>NUCLEOTIDE SEQUENCE [LARGE SCALE GENOMIC DNA]</scope>
    <source>
        <strain evidence="2 3">2789STDY5608822</strain>
        <strain evidence="1 4">2789STDY5608872</strain>
    </source>
</reference>
<protein>
    <submittedName>
        <fullName evidence="1">Uncharacterized protein</fullName>
    </submittedName>
</protein>